<dbReference type="EMBL" id="LR824004">
    <property type="protein sequence ID" value="CAD0194459.1"/>
    <property type="molecule type" value="Genomic_DNA"/>
</dbReference>
<gene>
    <name evidence="1" type="ORF">CINC_LOCUS747</name>
</gene>
<dbReference type="AlphaFoldDB" id="A0A9N8KTC8"/>
<keyword evidence="2" id="KW-1185">Reference proteome</keyword>
<name>A0A9N8KTC8_CHRIL</name>
<organism evidence="1 2">
    <name type="scientific">Chrysodeixis includens</name>
    <name type="common">Soybean looper</name>
    <name type="synonym">Pseudoplusia includens</name>
    <dbReference type="NCBI Taxonomy" id="689277"/>
    <lineage>
        <taxon>Eukaryota</taxon>
        <taxon>Metazoa</taxon>
        <taxon>Ecdysozoa</taxon>
        <taxon>Arthropoda</taxon>
        <taxon>Hexapoda</taxon>
        <taxon>Insecta</taxon>
        <taxon>Pterygota</taxon>
        <taxon>Neoptera</taxon>
        <taxon>Endopterygota</taxon>
        <taxon>Lepidoptera</taxon>
        <taxon>Glossata</taxon>
        <taxon>Ditrysia</taxon>
        <taxon>Noctuoidea</taxon>
        <taxon>Noctuidae</taxon>
        <taxon>Plusiinae</taxon>
        <taxon>Chrysodeixis</taxon>
    </lineage>
</organism>
<protein>
    <submittedName>
        <fullName evidence="1">Uncharacterized protein</fullName>
    </submittedName>
</protein>
<evidence type="ECO:0000313" key="2">
    <source>
        <dbReference type="Proteomes" id="UP001154114"/>
    </source>
</evidence>
<evidence type="ECO:0000313" key="1">
    <source>
        <dbReference type="EMBL" id="CAD0194459.1"/>
    </source>
</evidence>
<reference evidence="1" key="1">
    <citation type="submission" date="2021-12" db="EMBL/GenBank/DDBJ databases">
        <authorList>
            <person name="King R."/>
        </authorList>
    </citation>
    <scope>NUCLEOTIDE SEQUENCE</scope>
</reference>
<sequence length="101" mass="11373">MSGVLLLAYWIQGYVCPLVNPRCSRLLSDLFNINLTFFYAITQKLMVIATLPTCNKVGFCKSTCTRGKVCKQIAGRPPPSCGQSLVRRHVVLWRRLVLLSQ</sequence>
<dbReference type="Proteomes" id="UP001154114">
    <property type="component" value="Chromosome 1"/>
</dbReference>
<accession>A0A9N8KTC8</accession>
<proteinExistence type="predicted"/>